<feature type="compositionally biased region" description="Acidic residues" evidence="8">
    <location>
        <begin position="1"/>
        <end position="10"/>
    </location>
</feature>
<dbReference type="PROSITE" id="PS01023">
    <property type="entry name" value="PTR2_2"/>
    <property type="match status" value="1"/>
</dbReference>
<dbReference type="AlphaFoldDB" id="A0A8W8IW58"/>
<evidence type="ECO:0000313" key="11">
    <source>
        <dbReference type="Proteomes" id="UP000005408"/>
    </source>
</evidence>
<evidence type="ECO:0000256" key="7">
    <source>
        <dbReference type="RuleBase" id="RU003755"/>
    </source>
</evidence>
<feature type="transmembrane region" description="Helical" evidence="9">
    <location>
        <begin position="330"/>
        <end position="352"/>
    </location>
</feature>
<keyword evidence="6 9" id="KW-0472">Membrane</keyword>
<dbReference type="Gene3D" id="1.20.1250.20">
    <property type="entry name" value="MFS general substrate transporter like domains"/>
    <property type="match status" value="1"/>
</dbReference>
<dbReference type="InterPro" id="IPR000109">
    <property type="entry name" value="POT_fam"/>
</dbReference>
<dbReference type="Proteomes" id="UP000005408">
    <property type="component" value="Unassembled WGS sequence"/>
</dbReference>
<accession>A0A8W8IW58</accession>
<dbReference type="EnsemblMetazoa" id="G1595.6">
    <property type="protein sequence ID" value="G1595.6:cds"/>
    <property type="gene ID" value="G1595"/>
</dbReference>
<evidence type="ECO:0000256" key="6">
    <source>
        <dbReference type="ARBA" id="ARBA00023136"/>
    </source>
</evidence>
<dbReference type="SUPFAM" id="SSF103473">
    <property type="entry name" value="MFS general substrate transporter"/>
    <property type="match status" value="1"/>
</dbReference>
<dbReference type="InterPro" id="IPR018456">
    <property type="entry name" value="PTR2_symporter_CS"/>
</dbReference>
<dbReference type="GO" id="GO:0022857">
    <property type="term" value="F:transmembrane transporter activity"/>
    <property type="evidence" value="ECO:0007669"/>
    <property type="project" value="InterPro"/>
</dbReference>
<keyword evidence="7" id="KW-0813">Transport</keyword>
<keyword evidence="4" id="KW-0571">Peptide transport</keyword>
<dbReference type="GO" id="GO:0006857">
    <property type="term" value="P:oligopeptide transport"/>
    <property type="evidence" value="ECO:0007669"/>
    <property type="project" value="InterPro"/>
</dbReference>
<dbReference type="EnsemblMetazoa" id="G1595.2">
    <property type="protein sequence ID" value="G1595.2:cds"/>
    <property type="gene ID" value="G1595"/>
</dbReference>
<evidence type="ECO:0000256" key="8">
    <source>
        <dbReference type="SAM" id="MobiDB-lite"/>
    </source>
</evidence>
<protein>
    <recommendedName>
        <fullName evidence="12">Solute carrier family 15 member 4</fullName>
    </recommendedName>
</protein>
<keyword evidence="5 9" id="KW-1133">Transmembrane helix</keyword>
<evidence type="ECO:0000256" key="9">
    <source>
        <dbReference type="SAM" id="Phobius"/>
    </source>
</evidence>
<sequence length="573" mass="62862">MASFDPDESEPLLKRTGREGANMEAEKKPASRPMSRQQLVVVGCILMCELCERLTYYSVTANVVLFCTNTLKLESTTAATVSLVFSGTVFIIPVIGGYIADTLAGKYNTILGSGLIYVLGLFLLPTSAFDYTDFFGADDDGVPFDLSTSMRRVYYFMGLVFVAIGTGGIKANVGPFGAQQVEDLGPEAVQSFFNWFYWFINAGSFIAFLGVAYIQQNVSFSLGYLIPFISMIVALVIFVAVKSKYKQTPPGGSIIVDSLGVCCDAGCRKFDNARKSNGGKYPDDFVTGVIAVLRVIPVFLLIILYWAIYSQMQSTFFLQGERMDAKLGSVIMPIAVLNVFNTIIILILIPIMDKVVYPFLAKYNRSPTHLQRIGLGFVLSALSVLVAGILEIYRKKDIEENGVIEQKLSGDTFNASSISIFAQVPQFALVGASEVFASVSGLEFAYSQAPSFMQGLVMGLFLMTSGIGNYVSEAILEIVKEATGADPPDAWFPEEMNDGKTENLFFMLAALMAVNTLVFVVVAYFYKYKAPEETQYLEVEKVVDPDKPPPYEQTTGGFHENPGYSEHPESTRL</sequence>
<feature type="region of interest" description="Disordered" evidence="8">
    <location>
        <begin position="1"/>
        <end position="31"/>
    </location>
</feature>
<dbReference type="OrthoDB" id="8904098at2759"/>
<feature type="transmembrane region" description="Helical" evidence="9">
    <location>
        <begin position="195"/>
        <end position="214"/>
    </location>
</feature>
<proteinExistence type="inferred from homology"/>
<evidence type="ECO:0000256" key="5">
    <source>
        <dbReference type="ARBA" id="ARBA00022989"/>
    </source>
</evidence>
<feature type="transmembrane region" description="Helical" evidence="9">
    <location>
        <begin position="221"/>
        <end position="241"/>
    </location>
</feature>
<reference evidence="10" key="1">
    <citation type="submission" date="2022-08" db="UniProtKB">
        <authorList>
            <consortium name="EnsemblMetazoa"/>
        </authorList>
    </citation>
    <scope>IDENTIFICATION</scope>
    <source>
        <strain evidence="10">05x7-T-G4-1.051#20</strain>
    </source>
</reference>
<evidence type="ECO:0008006" key="12">
    <source>
        <dbReference type="Google" id="ProtNLM"/>
    </source>
</evidence>
<feature type="transmembrane region" description="Helical" evidence="9">
    <location>
        <begin position="504"/>
        <end position="526"/>
    </location>
</feature>
<organism evidence="10 11">
    <name type="scientific">Magallana gigas</name>
    <name type="common">Pacific oyster</name>
    <name type="synonym">Crassostrea gigas</name>
    <dbReference type="NCBI Taxonomy" id="29159"/>
    <lineage>
        <taxon>Eukaryota</taxon>
        <taxon>Metazoa</taxon>
        <taxon>Spiralia</taxon>
        <taxon>Lophotrochozoa</taxon>
        <taxon>Mollusca</taxon>
        <taxon>Bivalvia</taxon>
        <taxon>Autobranchia</taxon>
        <taxon>Pteriomorphia</taxon>
        <taxon>Ostreida</taxon>
        <taxon>Ostreoidea</taxon>
        <taxon>Ostreidae</taxon>
        <taxon>Magallana</taxon>
    </lineage>
</organism>
<dbReference type="Pfam" id="PF00854">
    <property type="entry name" value="PTR2"/>
    <property type="match status" value="2"/>
</dbReference>
<feature type="region of interest" description="Disordered" evidence="8">
    <location>
        <begin position="543"/>
        <end position="573"/>
    </location>
</feature>
<keyword evidence="11" id="KW-1185">Reference proteome</keyword>
<dbReference type="InterPro" id="IPR036259">
    <property type="entry name" value="MFS_trans_sf"/>
</dbReference>
<feature type="transmembrane region" description="Helical" evidence="9">
    <location>
        <begin position="111"/>
        <end position="132"/>
    </location>
</feature>
<evidence type="ECO:0000256" key="1">
    <source>
        <dbReference type="ARBA" id="ARBA00004141"/>
    </source>
</evidence>
<comment type="similarity">
    <text evidence="2 7">Belongs to the major facilitator superfamily. Proton-dependent oligopeptide transporter (POT/PTR) (TC 2.A.17) family.</text>
</comment>
<keyword evidence="4" id="KW-0653">Protein transport</keyword>
<feature type="transmembrane region" description="Helical" evidence="9">
    <location>
        <begin position="78"/>
        <end position="99"/>
    </location>
</feature>
<dbReference type="PANTHER" id="PTHR11654">
    <property type="entry name" value="OLIGOPEPTIDE TRANSPORTER-RELATED"/>
    <property type="match status" value="1"/>
</dbReference>
<evidence type="ECO:0000256" key="3">
    <source>
        <dbReference type="ARBA" id="ARBA00022692"/>
    </source>
</evidence>
<keyword evidence="3 7" id="KW-0812">Transmembrane</keyword>
<evidence type="ECO:0000313" key="10">
    <source>
        <dbReference type="EnsemblMetazoa" id="G1595.2:cds"/>
    </source>
</evidence>
<feature type="transmembrane region" description="Helical" evidence="9">
    <location>
        <begin position="372"/>
        <end position="393"/>
    </location>
</feature>
<dbReference type="GO" id="GO:0016020">
    <property type="term" value="C:membrane"/>
    <property type="evidence" value="ECO:0007669"/>
    <property type="project" value="UniProtKB-SubCell"/>
</dbReference>
<comment type="subcellular location">
    <subcellularLocation>
        <location evidence="1 7">Membrane</location>
        <topology evidence="1 7">Multi-pass membrane protein</topology>
    </subcellularLocation>
</comment>
<feature type="transmembrane region" description="Helical" evidence="9">
    <location>
        <begin position="153"/>
        <end position="175"/>
    </location>
</feature>
<evidence type="ECO:0000256" key="2">
    <source>
        <dbReference type="ARBA" id="ARBA00005982"/>
    </source>
</evidence>
<feature type="transmembrane region" description="Helical" evidence="9">
    <location>
        <begin position="452"/>
        <end position="471"/>
    </location>
</feature>
<feature type="transmembrane region" description="Helical" evidence="9">
    <location>
        <begin position="285"/>
        <end position="309"/>
    </location>
</feature>
<evidence type="ECO:0000256" key="4">
    <source>
        <dbReference type="ARBA" id="ARBA00022856"/>
    </source>
</evidence>
<name>A0A8W8IW58_MAGGI</name>